<evidence type="ECO:0000313" key="4">
    <source>
        <dbReference type="Proteomes" id="UP001221413"/>
    </source>
</evidence>
<evidence type="ECO:0000256" key="2">
    <source>
        <dbReference type="SAM" id="MobiDB-lite"/>
    </source>
</evidence>
<feature type="coiled-coil region" evidence="1">
    <location>
        <begin position="147"/>
        <end position="195"/>
    </location>
</feature>
<evidence type="ECO:0000256" key="1">
    <source>
        <dbReference type="SAM" id="Coils"/>
    </source>
</evidence>
<organism evidence="3 4">
    <name type="scientific">Drechslerella dactyloides</name>
    <name type="common">Nematode-trapping fungus</name>
    <name type="synonym">Arthrobotrys dactyloides</name>
    <dbReference type="NCBI Taxonomy" id="74499"/>
    <lineage>
        <taxon>Eukaryota</taxon>
        <taxon>Fungi</taxon>
        <taxon>Dikarya</taxon>
        <taxon>Ascomycota</taxon>
        <taxon>Pezizomycotina</taxon>
        <taxon>Orbiliomycetes</taxon>
        <taxon>Orbiliales</taxon>
        <taxon>Orbiliaceae</taxon>
        <taxon>Drechslerella</taxon>
    </lineage>
</organism>
<feature type="region of interest" description="Disordered" evidence="2">
    <location>
        <begin position="216"/>
        <end position="297"/>
    </location>
</feature>
<keyword evidence="1" id="KW-0175">Coiled coil</keyword>
<dbReference type="PANTHER" id="PTHR42067:SF1">
    <property type="entry name" value="MITOTIC APPARATUS PROTEIN P62"/>
    <property type="match status" value="1"/>
</dbReference>
<keyword evidence="4" id="KW-1185">Reference proteome</keyword>
<evidence type="ECO:0000313" key="3">
    <source>
        <dbReference type="EMBL" id="KAJ6262153.1"/>
    </source>
</evidence>
<name>A0AAD6J0F9_DREDA</name>
<reference evidence="3" key="1">
    <citation type="submission" date="2023-01" db="EMBL/GenBank/DDBJ databases">
        <title>The chitinases involved in constricting ring structure development in the nematode-trapping fungus Drechslerella dactyloides.</title>
        <authorList>
            <person name="Wang R."/>
            <person name="Zhang L."/>
            <person name="Tang P."/>
            <person name="Li S."/>
            <person name="Liang L."/>
        </authorList>
    </citation>
    <scope>NUCLEOTIDE SEQUENCE</scope>
    <source>
        <strain evidence="3">YMF1.00031</strain>
    </source>
</reference>
<dbReference type="Proteomes" id="UP001221413">
    <property type="component" value="Unassembled WGS sequence"/>
</dbReference>
<protein>
    <submittedName>
        <fullName evidence="3">Uncharacterized protein</fullName>
    </submittedName>
</protein>
<dbReference type="EMBL" id="JAQGDS010000003">
    <property type="protein sequence ID" value="KAJ6262153.1"/>
    <property type="molecule type" value="Genomic_DNA"/>
</dbReference>
<proteinExistence type="predicted"/>
<dbReference type="AlphaFoldDB" id="A0AAD6J0F9"/>
<dbReference type="PANTHER" id="PTHR42067">
    <property type="entry name" value="YALI0C15378P"/>
    <property type="match status" value="1"/>
</dbReference>
<sequence length="297" mass="32818">MHPDQGEREMRPTKILRVARSDERGSDQPVVLHVQPTAATIPLNLAIAATDGADSFGLTLKDSKAKTLKDPASELSDDDWKAVLRAVLLADPPPEDLRWLPTVQLSALVNNDGIAITVREDVGGIRRRLGALTLAPQELEIELWDWLDRVCRDREAAETRCRRAEKDALEARAKLEALERQVQDLSQAKKKHEDALILQFQHLLNQKKKRIRELSRGAAATPLSPDLPAAAVSGRKRKQGDAGDDGDEDDREEEDPAGDSDVEMEAAGDRLELVDPDAEDRHTTDGEATTDDDDDEL</sequence>
<feature type="compositionally biased region" description="Acidic residues" evidence="2">
    <location>
        <begin position="242"/>
        <end position="266"/>
    </location>
</feature>
<feature type="compositionally biased region" description="Acidic residues" evidence="2">
    <location>
        <begin position="288"/>
        <end position="297"/>
    </location>
</feature>
<accession>A0AAD6J0F9</accession>
<feature type="compositionally biased region" description="Basic and acidic residues" evidence="2">
    <location>
        <begin position="267"/>
        <end position="285"/>
    </location>
</feature>
<dbReference type="SUPFAM" id="SSF58022">
    <property type="entry name" value="XRCC4, C-terminal oligomerization domain"/>
    <property type="match status" value="1"/>
</dbReference>
<comment type="caution">
    <text evidence="3">The sequence shown here is derived from an EMBL/GenBank/DDBJ whole genome shotgun (WGS) entry which is preliminary data.</text>
</comment>
<gene>
    <name evidence="3" type="ORF">Dda_2958</name>
</gene>